<dbReference type="KEGG" id="vg:29065221"/>
<proteinExistence type="predicted"/>
<sequence length="75" mass="8830">MVLNAKLRMPEALQPDSENMYTETKGHFQNGKLTFTIMIEEWGNFLYGNLSRSSMEMLNIQLTELLKQYPEEEQK</sequence>
<organism evidence="1 2">
    <name type="scientific">Bacillus phage DirtyBetty</name>
    <dbReference type="NCBI Taxonomy" id="1873999"/>
    <lineage>
        <taxon>Viruses</taxon>
        <taxon>Duplodnaviria</taxon>
        <taxon>Heunggongvirae</taxon>
        <taxon>Uroviricota</taxon>
        <taxon>Caudoviricetes</taxon>
        <taxon>Herelleviridae</taxon>
        <taxon>Bastillevirinae</taxon>
        <taxon>Wphvirus</taxon>
        <taxon>Wphvirus megatron</taxon>
    </lineage>
</organism>
<accession>A0A1B1PAW9</accession>
<dbReference type="Proteomes" id="UP000203382">
    <property type="component" value="Segment"/>
</dbReference>
<dbReference type="EMBL" id="KX349903">
    <property type="protein sequence ID" value="ANT41313.1"/>
    <property type="molecule type" value="Genomic_DNA"/>
</dbReference>
<name>A0A1B1PAW9_9CAUD</name>
<protein>
    <submittedName>
        <fullName evidence="1">Uncharacterized protein</fullName>
    </submittedName>
</protein>
<gene>
    <name evidence="1" type="ORF">DIRTYBETTY_168</name>
</gene>
<evidence type="ECO:0000313" key="2">
    <source>
        <dbReference type="Proteomes" id="UP000203382"/>
    </source>
</evidence>
<dbReference type="RefSeq" id="YP_009285110.1">
    <property type="nucleotide sequence ID" value="NC_031054.1"/>
</dbReference>
<evidence type="ECO:0000313" key="1">
    <source>
        <dbReference type="EMBL" id="ANT41313.1"/>
    </source>
</evidence>
<reference evidence="1 2" key="1">
    <citation type="submission" date="2016-06" db="EMBL/GenBank/DDBJ databases">
        <authorList>
            <person name="Kjaerup R.B."/>
            <person name="Dalgaard T.S."/>
            <person name="Juul-Madsen H.R."/>
        </authorList>
    </citation>
    <scope>NUCLEOTIDE SEQUENCE [LARGE SCALE GENOMIC DNA]</scope>
</reference>
<dbReference type="GeneID" id="29065221"/>